<proteinExistence type="predicted"/>
<reference evidence="3" key="1">
    <citation type="journal article" date="2010" name="Genome Biol.">
        <title>Genome sequence of the necrotrophic plant pathogen Pythium ultimum reveals original pathogenicity mechanisms and effector repertoire.</title>
        <authorList>
            <person name="Levesque C.A."/>
            <person name="Brouwer H."/>
            <person name="Cano L."/>
            <person name="Hamilton J.P."/>
            <person name="Holt C."/>
            <person name="Huitema E."/>
            <person name="Raffaele S."/>
            <person name="Robideau G.P."/>
            <person name="Thines M."/>
            <person name="Win J."/>
            <person name="Zerillo M.M."/>
            <person name="Beakes G.W."/>
            <person name="Boore J.L."/>
            <person name="Busam D."/>
            <person name="Dumas B."/>
            <person name="Ferriera S."/>
            <person name="Fuerstenberg S.I."/>
            <person name="Gachon C.M."/>
            <person name="Gaulin E."/>
            <person name="Govers F."/>
            <person name="Grenville-Briggs L."/>
            <person name="Horner N."/>
            <person name="Hostetler J."/>
            <person name="Jiang R.H."/>
            <person name="Johnson J."/>
            <person name="Krajaejun T."/>
            <person name="Lin H."/>
            <person name="Meijer H.J."/>
            <person name="Moore B."/>
            <person name="Morris P."/>
            <person name="Phuntmart V."/>
            <person name="Puiu D."/>
            <person name="Shetty J."/>
            <person name="Stajich J.E."/>
            <person name="Tripathy S."/>
            <person name="Wawra S."/>
            <person name="van West P."/>
            <person name="Whitty B.R."/>
            <person name="Coutinho P.M."/>
            <person name="Henrissat B."/>
            <person name="Martin F."/>
            <person name="Thomas P.D."/>
            <person name="Tyler B.M."/>
            <person name="De Vries R.P."/>
            <person name="Kamoun S."/>
            <person name="Yandell M."/>
            <person name="Tisserat N."/>
            <person name="Buell C.R."/>
        </authorList>
    </citation>
    <scope>NUCLEOTIDE SEQUENCE</scope>
    <source>
        <strain evidence="3">DAOM:BR144</strain>
    </source>
</reference>
<protein>
    <submittedName>
        <fullName evidence="2">Uncharacterized protein</fullName>
    </submittedName>
</protein>
<reference evidence="2" key="3">
    <citation type="submission" date="2014-11" db="UniProtKB">
        <authorList>
            <consortium name="EnsemblProtists"/>
        </authorList>
    </citation>
    <scope>IDENTIFICATION</scope>
    <source>
        <strain evidence="2">DAOM BR144</strain>
    </source>
</reference>
<dbReference type="InParanoid" id="K3WBM2"/>
<dbReference type="OMA" id="CAIHITR"/>
<dbReference type="EnsemblProtists" id="PYU1_T002363">
    <property type="protein sequence ID" value="PYU1_T002363"/>
    <property type="gene ID" value="PYU1_G002360"/>
</dbReference>
<evidence type="ECO:0000313" key="3">
    <source>
        <dbReference type="Proteomes" id="UP000019132"/>
    </source>
</evidence>
<feature type="region of interest" description="Disordered" evidence="1">
    <location>
        <begin position="46"/>
        <end position="78"/>
    </location>
</feature>
<evidence type="ECO:0000256" key="1">
    <source>
        <dbReference type="SAM" id="MobiDB-lite"/>
    </source>
</evidence>
<dbReference type="Proteomes" id="UP000019132">
    <property type="component" value="Unassembled WGS sequence"/>
</dbReference>
<dbReference type="VEuPathDB" id="FungiDB:PYU1_G002360"/>
<reference evidence="3" key="2">
    <citation type="submission" date="2010-04" db="EMBL/GenBank/DDBJ databases">
        <authorList>
            <person name="Buell R."/>
            <person name="Hamilton J."/>
            <person name="Hostetler J."/>
        </authorList>
    </citation>
    <scope>NUCLEOTIDE SEQUENCE [LARGE SCALE GENOMIC DNA]</scope>
    <source>
        <strain evidence="3">DAOM:BR144</strain>
    </source>
</reference>
<feature type="region of interest" description="Disordered" evidence="1">
    <location>
        <begin position="1"/>
        <end position="26"/>
    </location>
</feature>
<dbReference type="AlphaFoldDB" id="K3WBM2"/>
<keyword evidence="3" id="KW-1185">Reference proteome</keyword>
<accession>K3WBM2</accession>
<feature type="compositionally biased region" description="Basic and acidic residues" evidence="1">
    <location>
        <begin position="1"/>
        <end position="14"/>
    </location>
</feature>
<dbReference type="HOGENOM" id="CLU_904566_0_0_1"/>
<name>K3WBM2_GLOUD</name>
<sequence length="320" mass="34851">MDDKNAAAGDHHEPASVLIHKSGSNKGATSVVGVTAGAVVISIARTSHHKPGSEGNAQVYHSQREKDAPSSPSGGNDDPFFLAVMAPTPDAAMQFLSNRPPGAHILVKDEDDNVAVFVKFRQAVRAVVLIKAKEMKKLDEPITWGRPYKAPHPVQANAASHRDQRAQPHSTMMTPVHRMKLAADLYLQLEQCWKRFLPQVKAILLQMCCEPYFDEDLVMDNWATIISSSQMPCIVALTPQSCGFYILSTNSGVSSSSGSSANNSGAVPIRHVEFDYQKIVITVADGTFNPAAFIVSTHFSSKRLFDVDLTYVPCAIHITR</sequence>
<organism evidence="2 3">
    <name type="scientific">Globisporangium ultimum (strain ATCC 200006 / CBS 805.95 / DAOM BR144)</name>
    <name type="common">Pythium ultimum</name>
    <dbReference type="NCBI Taxonomy" id="431595"/>
    <lineage>
        <taxon>Eukaryota</taxon>
        <taxon>Sar</taxon>
        <taxon>Stramenopiles</taxon>
        <taxon>Oomycota</taxon>
        <taxon>Peronosporomycetes</taxon>
        <taxon>Pythiales</taxon>
        <taxon>Pythiaceae</taxon>
        <taxon>Globisporangium</taxon>
    </lineage>
</organism>
<evidence type="ECO:0000313" key="2">
    <source>
        <dbReference type="EnsemblProtists" id="PYU1_T002363"/>
    </source>
</evidence>
<dbReference type="eggNOG" id="ENOG502SMUW">
    <property type="taxonomic scope" value="Eukaryota"/>
</dbReference>